<keyword evidence="2" id="KW-0812">Transmembrane</keyword>
<protein>
    <recommendedName>
        <fullName evidence="5">DUF732 domain-containing protein</fullName>
    </recommendedName>
</protein>
<proteinExistence type="predicted"/>
<keyword evidence="4" id="KW-1185">Reference proteome</keyword>
<dbReference type="Proteomes" id="UP001597042">
    <property type="component" value="Unassembled WGS sequence"/>
</dbReference>
<reference evidence="4" key="1">
    <citation type="journal article" date="2019" name="Int. J. Syst. Evol. Microbiol.">
        <title>The Global Catalogue of Microorganisms (GCM) 10K type strain sequencing project: providing services to taxonomists for standard genome sequencing and annotation.</title>
        <authorList>
            <consortium name="The Broad Institute Genomics Platform"/>
            <consortium name="The Broad Institute Genome Sequencing Center for Infectious Disease"/>
            <person name="Wu L."/>
            <person name="Ma J."/>
        </authorList>
    </citation>
    <scope>NUCLEOTIDE SEQUENCE [LARGE SCALE GENOMIC DNA]</scope>
    <source>
        <strain evidence="4">CCUG 50754</strain>
    </source>
</reference>
<feature type="region of interest" description="Disordered" evidence="1">
    <location>
        <begin position="145"/>
        <end position="164"/>
    </location>
</feature>
<evidence type="ECO:0008006" key="5">
    <source>
        <dbReference type="Google" id="ProtNLM"/>
    </source>
</evidence>
<evidence type="ECO:0000313" key="4">
    <source>
        <dbReference type="Proteomes" id="UP001597042"/>
    </source>
</evidence>
<dbReference type="EMBL" id="JBHTIM010000001">
    <property type="protein sequence ID" value="MFD0781094.1"/>
    <property type="molecule type" value="Genomic_DNA"/>
</dbReference>
<organism evidence="3 4">
    <name type="scientific">Microbacterium koreense</name>
    <dbReference type="NCBI Taxonomy" id="323761"/>
    <lineage>
        <taxon>Bacteria</taxon>
        <taxon>Bacillati</taxon>
        <taxon>Actinomycetota</taxon>
        <taxon>Actinomycetes</taxon>
        <taxon>Micrococcales</taxon>
        <taxon>Microbacteriaceae</taxon>
        <taxon>Microbacterium</taxon>
    </lineage>
</organism>
<feature type="transmembrane region" description="Helical" evidence="2">
    <location>
        <begin position="20"/>
        <end position="38"/>
    </location>
</feature>
<feature type="region of interest" description="Disordered" evidence="1">
    <location>
        <begin position="42"/>
        <end position="66"/>
    </location>
</feature>
<evidence type="ECO:0000313" key="3">
    <source>
        <dbReference type="EMBL" id="MFD0781094.1"/>
    </source>
</evidence>
<dbReference type="RefSeq" id="WP_378750242.1">
    <property type="nucleotide sequence ID" value="NZ_JBHSSV010000002.1"/>
</dbReference>
<evidence type="ECO:0000256" key="1">
    <source>
        <dbReference type="SAM" id="MobiDB-lite"/>
    </source>
</evidence>
<keyword evidence="2" id="KW-1133">Transmembrane helix</keyword>
<comment type="caution">
    <text evidence="3">The sequence shown here is derived from an EMBL/GenBank/DDBJ whole genome shotgun (WGS) entry which is preliminary data.</text>
</comment>
<gene>
    <name evidence="3" type="ORF">ACFQZV_07245</name>
</gene>
<name>A0ABW2ZRD2_9MICO</name>
<evidence type="ECO:0000256" key="2">
    <source>
        <dbReference type="SAM" id="Phobius"/>
    </source>
</evidence>
<sequence>MPEQPPQSPAAPKKAWYLKWWVWLIAAIVVIGGIGALINPEDSGSPSGATQPTQPAPAEPSETPAQVAPLDLEAFLTESGIAFESAELSARKAYIYVPTETTNEQAQQIATDAMLYICDHAAQGGDSFPAANRVEVSDGVSPATPGYDVDEHPSGFANDDVCDG</sequence>
<keyword evidence="2" id="KW-0472">Membrane</keyword>
<accession>A0ABW2ZRD2</accession>